<reference evidence="5 6" key="1">
    <citation type="submission" date="2018-08" db="EMBL/GenBank/DDBJ databases">
        <title>A genome reference for cultivated species of the human gut microbiota.</title>
        <authorList>
            <person name="Zou Y."/>
            <person name="Xue W."/>
            <person name="Luo G."/>
        </authorList>
    </citation>
    <scope>NUCLEOTIDE SEQUENCE [LARGE SCALE GENOMIC DNA]</scope>
    <source>
        <strain evidence="5 6">AF38-11</strain>
    </source>
</reference>
<evidence type="ECO:0000256" key="3">
    <source>
        <dbReference type="ARBA" id="ARBA00022737"/>
    </source>
</evidence>
<dbReference type="Pfam" id="PF00132">
    <property type="entry name" value="Hexapep"/>
    <property type="match status" value="1"/>
</dbReference>
<dbReference type="RefSeq" id="WP_118417010.1">
    <property type="nucleotide sequence ID" value="NZ_QROP01000053.1"/>
</dbReference>
<dbReference type="Pfam" id="PF14602">
    <property type="entry name" value="Hexapep_2"/>
    <property type="match status" value="1"/>
</dbReference>
<dbReference type="GO" id="GO:0008374">
    <property type="term" value="F:O-acyltransferase activity"/>
    <property type="evidence" value="ECO:0007669"/>
    <property type="project" value="TreeGrafter"/>
</dbReference>
<dbReference type="PANTHER" id="PTHR23416">
    <property type="entry name" value="SIALIC ACID SYNTHASE-RELATED"/>
    <property type="match status" value="1"/>
</dbReference>
<dbReference type="Proteomes" id="UP000283672">
    <property type="component" value="Unassembled WGS sequence"/>
</dbReference>
<evidence type="ECO:0000256" key="1">
    <source>
        <dbReference type="ARBA" id="ARBA00007274"/>
    </source>
</evidence>
<evidence type="ECO:0000256" key="2">
    <source>
        <dbReference type="ARBA" id="ARBA00022679"/>
    </source>
</evidence>
<evidence type="ECO:0000313" key="5">
    <source>
        <dbReference type="EMBL" id="RHL33941.1"/>
    </source>
</evidence>
<dbReference type="PROSITE" id="PS00101">
    <property type="entry name" value="HEXAPEP_TRANSFERASES"/>
    <property type="match status" value="1"/>
</dbReference>
<dbReference type="SUPFAM" id="SSF51161">
    <property type="entry name" value="Trimeric LpxA-like enzymes"/>
    <property type="match status" value="1"/>
</dbReference>
<proteinExistence type="inferred from homology"/>
<protein>
    <submittedName>
        <fullName evidence="5">Acyltransferase</fullName>
    </submittedName>
</protein>
<dbReference type="InterPro" id="IPR051159">
    <property type="entry name" value="Hexapeptide_acetyltransf"/>
</dbReference>
<sequence length="152" mass="16891">MEIVKLNYLSRIPRFLILRLSMSRWLSSKLMRPQLLKMIGIKIGKNAHIGANVTFDTLDYRLFDIGDNVTITMNSVLLTHYPQISINGHMRWLTDKLTIGNNVFIGANTVIAKPVTIGNNVVIAAGSIVTKDIESNCLVGGVPAKVIRKFNV</sequence>
<evidence type="ECO:0000256" key="4">
    <source>
        <dbReference type="ARBA" id="ARBA00023315"/>
    </source>
</evidence>
<dbReference type="CDD" id="cd04647">
    <property type="entry name" value="LbH_MAT_like"/>
    <property type="match status" value="1"/>
</dbReference>
<accession>A0AA92VAN0</accession>
<keyword evidence="3" id="KW-0677">Repeat</keyword>
<name>A0AA92VAN0_9BACT</name>
<dbReference type="Gene3D" id="2.160.10.10">
    <property type="entry name" value="Hexapeptide repeat proteins"/>
    <property type="match status" value="1"/>
</dbReference>
<dbReference type="InterPro" id="IPR011004">
    <property type="entry name" value="Trimer_LpxA-like_sf"/>
</dbReference>
<dbReference type="PANTHER" id="PTHR23416:SF23">
    <property type="entry name" value="ACETYLTRANSFERASE C18B11.09C-RELATED"/>
    <property type="match status" value="1"/>
</dbReference>
<organism evidence="5 6">
    <name type="scientific">Segatella copri</name>
    <dbReference type="NCBI Taxonomy" id="165179"/>
    <lineage>
        <taxon>Bacteria</taxon>
        <taxon>Pseudomonadati</taxon>
        <taxon>Bacteroidota</taxon>
        <taxon>Bacteroidia</taxon>
        <taxon>Bacteroidales</taxon>
        <taxon>Prevotellaceae</taxon>
        <taxon>Segatella</taxon>
    </lineage>
</organism>
<keyword evidence="2" id="KW-0808">Transferase</keyword>
<dbReference type="AlphaFoldDB" id="A0AA92VAN0"/>
<evidence type="ECO:0000313" key="6">
    <source>
        <dbReference type="Proteomes" id="UP000283672"/>
    </source>
</evidence>
<dbReference type="InterPro" id="IPR018357">
    <property type="entry name" value="Hexapep_transf_CS"/>
</dbReference>
<keyword evidence="4 5" id="KW-0012">Acyltransferase</keyword>
<gene>
    <name evidence="5" type="ORF">DW026_13675</name>
</gene>
<comment type="caution">
    <text evidence="5">The sequence shown here is derived from an EMBL/GenBank/DDBJ whole genome shotgun (WGS) entry which is preliminary data.</text>
</comment>
<dbReference type="EMBL" id="QROP01000053">
    <property type="protein sequence ID" value="RHL33941.1"/>
    <property type="molecule type" value="Genomic_DNA"/>
</dbReference>
<comment type="similarity">
    <text evidence="1">Belongs to the transferase hexapeptide repeat family.</text>
</comment>
<dbReference type="InterPro" id="IPR001451">
    <property type="entry name" value="Hexapep"/>
</dbReference>